<dbReference type="GO" id="GO:0071555">
    <property type="term" value="P:cell wall organization"/>
    <property type="evidence" value="ECO:0007669"/>
    <property type="project" value="TreeGrafter"/>
</dbReference>
<dbReference type="Gene3D" id="3.40.710.10">
    <property type="entry name" value="DD-peptidase/beta-lactamase superfamily"/>
    <property type="match status" value="1"/>
</dbReference>
<organism evidence="3 5">
    <name type="scientific">Streptomyces fulvorobeus</name>
    <dbReference type="NCBI Taxonomy" id="284028"/>
    <lineage>
        <taxon>Bacteria</taxon>
        <taxon>Bacillati</taxon>
        <taxon>Actinomycetota</taxon>
        <taxon>Actinomycetes</taxon>
        <taxon>Kitasatosporales</taxon>
        <taxon>Streptomycetaceae</taxon>
        <taxon>Streptomyces</taxon>
    </lineage>
</organism>
<reference evidence="4 6" key="2">
    <citation type="submission" date="2020-07" db="EMBL/GenBank/DDBJ databases">
        <title>Sequencing the genomes of 1000 actinobacteria strains.</title>
        <authorList>
            <person name="Klenk H.-P."/>
        </authorList>
    </citation>
    <scope>NUCLEOTIDE SEQUENCE [LARGE SCALE GENOMIC DNA]</scope>
    <source>
        <strain evidence="4 6">DSM 41455</strain>
    </source>
</reference>
<dbReference type="InterPro" id="IPR012338">
    <property type="entry name" value="Beta-lactam/transpept-like"/>
</dbReference>
<feature type="domain" description="Penicillin-binding protein transpeptidase" evidence="1">
    <location>
        <begin position="156"/>
        <end position="478"/>
    </location>
</feature>
<dbReference type="RefSeq" id="WP_173314036.1">
    <property type="nucleotide sequence ID" value="NZ_BAAAUE010000014.1"/>
</dbReference>
<dbReference type="GO" id="GO:0071972">
    <property type="term" value="F:peptidoglycan L,D-transpeptidase activity"/>
    <property type="evidence" value="ECO:0007669"/>
    <property type="project" value="TreeGrafter"/>
</dbReference>
<keyword evidence="5" id="KW-1185">Reference proteome</keyword>
<dbReference type="GO" id="GO:0005886">
    <property type="term" value="C:plasma membrane"/>
    <property type="evidence" value="ECO:0007669"/>
    <property type="project" value="TreeGrafter"/>
</dbReference>
<dbReference type="PANTHER" id="PTHR30627">
    <property type="entry name" value="PEPTIDOGLYCAN D,D-TRANSPEPTIDASE"/>
    <property type="match status" value="1"/>
</dbReference>
<name>A0A7J0C8H1_9ACTN</name>
<dbReference type="PANTHER" id="PTHR30627:SF24">
    <property type="entry name" value="PENICILLIN-BINDING PROTEIN 4B"/>
    <property type="match status" value="1"/>
</dbReference>
<evidence type="ECO:0000259" key="1">
    <source>
        <dbReference type="Pfam" id="PF00905"/>
    </source>
</evidence>
<gene>
    <name evidence="4" type="ORF">HEB29_002814</name>
    <name evidence="3" type="ORF">Sfulv_29850</name>
</gene>
<feature type="domain" description="Penicillin binding protein A dimerisation" evidence="2">
    <location>
        <begin position="52"/>
        <end position="135"/>
    </location>
</feature>
<comment type="caution">
    <text evidence="3">The sequence shown here is derived from an EMBL/GenBank/DDBJ whole genome shotgun (WGS) entry which is preliminary data.</text>
</comment>
<reference evidence="3 5" key="1">
    <citation type="submission" date="2020-05" db="EMBL/GenBank/DDBJ databases">
        <title>Whole genome shotgun sequence of Streptomyces fulvorobeus NBRC 15897.</title>
        <authorList>
            <person name="Komaki H."/>
            <person name="Tamura T."/>
        </authorList>
    </citation>
    <scope>NUCLEOTIDE SEQUENCE [LARGE SCALE GENOMIC DNA]</scope>
    <source>
        <strain evidence="3 5">NBRC 15897</strain>
    </source>
</reference>
<evidence type="ECO:0000313" key="5">
    <source>
        <dbReference type="Proteomes" id="UP000498980"/>
    </source>
</evidence>
<evidence type="ECO:0000313" key="4">
    <source>
        <dbReference type="EMBL" id="NYE41803.1"/>
    </source>
</evidence>
<dbReference type="InterPro" id="IPR050515">
    <property type="entry name" value="Beta-lactam/transpept"/>
</dbReference>
<sequence>MNRPLRRIAIFCGILVLALLVRDNWLQYVRADELNGHEYNRRVQIERYAHERGDIIVDGHPVTGSVRTTGSDFTYKRVWKNGPMWAPVTGYSSQAFGASQLESLEDGVLSGNGDQLFFDRTLSMVSGEKKTGGNVVTTLSGAAQKAAFEGLGSKKGAVAAIDPRTGAVLALASTPSYDPSVFAGDSLKDSEARQKLLQDEDKPMLNRALRETYPPGSTFKVVTAAAALENGLYDDIDAKTDSPLPWTLPQTSVPLKNEGDIPCENASLREALRWSCNTVFGKMSDDLGNEKMIEQSEKFGFNREILTPVRADASIYPEDNRPQNAMAGIGQASNRTTPLQMAMVAAAIANDGKLMRPYMVAERQAPDLDVIDTHQKEQLAQPLTAGNAKKIQQMMETVVNSGTGTNARIDGVTVGGKTGTAQHGLNNSEKPYAWFISYARTASGSPVAVAVVVEDGNANRDDISGGGLAAPIARNVMKAVLDST</sequence>
<dbReference type="Proteomes" id="UP000530403">
    <property type="component" value="Unassembled WGS sequence"/>
</dbReference>
<dbReference type="Pfam" id="PF21922">
    <property type="entry name" value="PBP_dimer_2"/>
    <property type="match status" value="1"/>
</dbReference>
<dbReference type="GO" id="GO:0051301">
    <property type="term" value="P:cell division"/>
    <property type="evidence" value="ECO:0007669"/>
    <property type="project" value="UniProtKB-KW"/>
</dbReference>
<evidence type="ECO:0000259" key="2">
    <source>
        <dbReference type="Pfam" id="PF21922"/>
    </source>
</evidence>
<dbReference type="Proteomes" id="UP000498980">
    <property type="component" value="Unassembled WGS sequence"/>
</dbReference>
<evidence type="ECO:0000313" key="6">
    <source>
        <dbReference type="Proteomes" id="UP000530403"/>
    </source>
</evidence>
<dbReference type="InterPro" id="IPR001460">
    <property type="entry name" value="PCN-bd_Tpept"/>
</dbReference>
<keyword evidence="4" id="KW-0131">Cell cycle</keyword>
<evidence type="ECO:0000313" key="3">
    <source>
        <dbReference type="EMBL" id="GFM98174.1"/>
    </source>
</evidence>
<dbReference type="GO" id="GO:0008658">
    <property type="term" value="F:penicillin binding"/>
    <property type="evidence" value="ECO:0007669"/>
    <property type="project" value="InterPro"/>
</dbReference>
<dbReference type="Gene3D" id="3.90.1310.10">
    <property type="entry name" value="Penicillin-binding protein 2a (Domain 2)"/>
    <property type="match status" value="1"/>
</dbReference>
<protein>
    <submittedName>
        <fullName evidence="3 4">Penicillin-binding protein</fullName>
    </submittedName>
</protein>
<dbReference type="SUPFAM" id="SSF56601">
    <property type="entry name" value="beta-lactamase/transpeptidase-like"/>
    <property type="match status" value="1"/>
</dbReference>
<dbReference type="InterPro" id="IPR054120">
    <property type="entry name" value="PBPA_dimer"/>
</dbReference>
<keyword evidence="4" id="KW-0132">Cell division</keyword>
<dbReference type="Pfam" id="PF00905">
    <property type="entry name" value="Transpeptidase"/>
    <property type="match status" value="1"/>
</dbReference>
<dbReference type="EMBL" id="BLWC01000001">
    <property type="protein sequence ID" value="GFM98174.1"/>
    <property type="molecule type" value="Genomic_DNA"/>
</dbReference>
<proteinExistence type="predicted"/>
<accession>A0A7J0C8H1</accession>
<dbReference type="EMBL" id="JACCCF010000001">
    <property type="protein sequence ID" value="NYE41803.1"/>
    <property type="molecule type" value="Genomic_DNA"/>
</dbReference>
<dbReference type="AlphaFoldDB" id="A0A7J0C8H1"/>